<dbReference type="PRINTS" id="PR00237">
    <property type="entry name" value="GPCRRHODOPSN"/>
</dbReference>
<reference evidence="13" key="1">
    <citation type="submission" date="2025-08" db="UniProtKB">
        <authorList>
            <consortium name="RefSeq"/>
        </authorList>
    </citation>
    <scope>IDENTIFICATION</scope>
</reference>
<evidence type="ECO:0000256" key="3">
    <source>
        <dbReference type="ARBA" id="ARBA00022692"/>
    </source>
</evidence>
<evidence type="ECO:0000256" key="1">
    <source>
        <dbReference type="ARBA" id="ARBA00004141"/>
    </source>
</evidence>
<feature type="transmembrane region" description="Helical" evidence="10">
    <location>
        <begin position="113"/>
        <end position="132"/>
    </location>
</feature>
<evidence type="ECO:0000256" key="4">
    <source>
        <dbReference type="ARBA" id="ARBA00022989"/>
    </source>
</evidence>
<name>A0ABM1F119_PRICU</name>
<dbReference type="Proteomes" id="UP000695022">
    <property type="component" value="Unplaced"/>
</dbReference>
<feature type="transmembrane region" description="Helical" evidence="10">
    <location>
        <begin position="211"/>
        <end position="231"/>
    </location>
</feature>
<feature type="transmembrane region" description="Helical" evidence="10">
    <location>
        <begin position="291"/>
        <end position="312"/>
    </location>
</feature>
<proteinExistence type="inferred from homology"/>
<evidence type="ECO:0000313" key="12">
    <source>
        <dbReference type="Proteomes" id="UP000695022"/>
    </source>
</evidence>
<dbReference type="InterPro" id="IPR000611">
    <property type="entry name" value="NPY_rcpt"/>
</dbReference>
<dbReference type="PROSITE" id="PS00237">
    <property type="entry name" value="G_PROTEIN_RECEP_F1_1"/>
    <property type="match status" value="1"/>
</dbReference>
<feature type="transmembrane region" description="Helical" evidence="10">
    <location>
        <begin position="252"/>
        <end position="271"/>
    </location>
</feature>
<accession>A0ABM1F119</accession>
<keyword evidence="8 9" id="KW-0807">Transducer</keyword>
<dbReference type="SMART" id="SM01381">
    <property type="entry name" value="7TM_GPCR_Srsx"/>
    <property type="match status" value="1"/>
</dbReference>
<comment type="similarity">
    <text evidence="2 9">Belongs to the G-protein coupled receptor 1 family.</text>
</comment>
<organism evidence="12 13">
    <name type="scientific">Priapulus caudatus</name>
    <name type="common">Priapulid worm</name>
    <dbReference type="NCBI Taxonomy" id="37621"/>
    <lineage>
        <taxon>Eukaryota</taxon>
        <taxon>Metazoa</taxon>
        <taxon>Ecdysozoa</taxon>
        <taxon>Scalidophora</taxon>
        <taxon>Priapulida</taxon>
        <taxon>Priapulimorpha</taxon>
        <taxon>Priapulimorphida</taxon>
        <taxon>Priapulidae</taxon>
        <taxon>Priapulus</taxon>
    </lineage>
</organism>
<sequence>MATTAAFPANATATNVSSAPYPFADDDQAIPPAMQAVMVLMYTAICVLASGGNAIVCYIVIGYQRMRTTTNYFIVNLAVGDILMALLCIPFDFVANQLLDYWPFGDALCPVVGYVQAVSVFLSAYTMVAISLDRFHAIVYPLRPRLTGGQAKAIIGIVWLVSLAVPVPIAVTSTVVTYVRRDGARGDHCEEDWLPPKAQNAYSWSLMTLQYLAPLLALSVTYSVICYHLWGKRPPGEAEDSRDQRLERSKRKVIKMMIAVVVMFALLWLPLNTFMVFADMVAGWAYVRHLWFVFHWLAMSHACVNPFIYSYMNSKFRNGFRHVFRFLPCCRLPATPGSIEMYENGGSTVRHTSVSLYPQTNKPRVTAARPVGRECSSCLARSSNSLATDWRKKGAPPLPHVCNHCASASATTHLLKEQPDARGRHALLSAV</sequence>
<dbReference type="InterPro" id="IPR000276">
    <property type="entry name" value="GPCR_Rhodpsn"/>
</dbReference>
<keyword evidence="3 9" id="KW-0812">Transmembrane</keyword>
<keyword evidence="7 9" id="KW-0675">Receptor</keyword>
<protein>
    <submittedName>
        <fullName evidence="13">Neuropeptide Y receptor-like</fullName>
    </submittedName>
</protein>
<comment type="subcellular location">
    <subcellularLocation>
        <location evidence="1">Membrane</location>
        <topology evidence="1">Multi-pass membrane protein</topology>
    </subcellularLocation>
</comment>
<evidence type="ECO:0000256" key="5">
    <source>
        <dbReference type="ARBA" id="ARBA00023040"/>
    </source>
</evidence>
<evidence type="ECO:0000313" key="13">
    <source>
        <dbReference type="RefSeq" id="XP_014678140.1"/>
    </source>
</evidence>
<keyword evidence="5 9" id="KW-0297">G-protein coupled receptor</keyword>
<feature type="domain" description="G-protein coupled receptors family 1 profile" evidence="11">
    <location>
        <begin position="52"/>
        <end position="309"/>
    </location>
</feature>
<dbReference type="InterPro" id="IPR017452">
    <property type="entry name" value="GPCR_Rhodpsn_7TM"/>
</dbReference>
<evidence type="ECO:0000256" key="7">
    <source>
        <dbReference type="ARBA" id="ARBA00023170"/>
    </source>
</evidence>
<keyword evidence="12" id="KW-1185">Reference proteome</keyword>
<dbReference type="PRINTS" id="PR01012">
    <property type="entry name" value="NRPEPTIDEYR"/>
</dbReference>
<evidence type="ECO:0000259" key="11">
    <source>
        <dbReference type="PROSITE" id="PS50262"/>
    </source>
</evidence>
<dbReference type="CDD" id="cd15392">
    <property type="entry name" value="7tmA_PR4-like"/>
    <property type="match status" value="1"/>
</dbReference>
<dbReference type="RefSeq" id="XP_014678140.1">
    <property type="nucleotide sequence ID" value="XM_014822654.1"/>
</dbReference>
<evidence type="ECO:0000256" key="6">
    <source>
        <dbReference type="ARBA" id="ARBA00023136"/>
    </source>
</evidence>
<dbReference type="PANTHER" id="PTHR45695">
    <property type="entry name" value="LEUCOKININ RECEPTOR-RELATED"/>
    <property type="match status" value="1"/>
</dbReference>
<feature type="transmembrane region" description="Helical" evidence="10">
    <location>
        <begin position="73"/>
        <end position="93"/>
    </location>
</feature>
<dbReference type="Gene3D" id="1.20.1070.10">
    <property type="entry name" value="Rhodopsin 7-helix transmembrane proteins"/>
    <property type="match status" value="1"/>
</dbReference>
<keyword evidence="4 10" id="KW-1133">Transmembrane helix</keyword>
<dbReference type="PANTHER" id="PTHR45695:SF9">
    <property type="entry name" value="LEUCOKININ RECEPTOR"/>
    <property type="match status" value="1"/>
</dbReference>
<dbReference type="SUPFAM" id="SSF81321">
    <property type="entry name" value="Family A G protein-coupled receptor-like"/>
    <property type="match status" value="1"/>
</dbReference>
<evidence type="ECO:0000256" key="9">
    <source>
        <dbReference type="RuleBase" id="RU000688"/>
    </source>
</evidence>
<feature type="transmembrane region" description="Helical" evidence="10">
    <location>
        <begin position="39"/>
        <end position="61"/>
    </location>
</feature>
<evidence type="ECO:0000256" key="8">
    <source>
        <dbReference type="ARBA" id="ARBA00023224"/>
    </source>
</evidence>
<gene>
    <name evidence="13" type="primary">LOC106817949</name>
</gene>
<dbReference type="GeneID" id="106817949"/>
<dbReference type="PROSITE" id="PS50262">
    <property type="entry name" value="G_PROTEIN_RECEP_F1_2"/>
    <property type="match status" value="1"/>
</dbReference>
<feature type="transmembrane region" description="Helical" evidence="10">
    <location>
        <begin position="153"/>
        <end position="171"/>
    </location>
</feature>
<dbReference type="Pfam" id="PF00001">
    <property type="entry name" value="7tm_1"/>
    <property type="match status" value="1"/>
</dbReference>
<keyword evidence="6 10" id="KW-0472">Membrane</keyword>
<evidence type="ECO:0000256" key="2">
    <source>
        <dbReference type="ARBA" id="ARBA00010663"/>
    </source>
</evidence>
<evidence type="ECO:0000256" key="10">
    <source>
        <dbReference type="SAM" id="Phobius"/>
    </source>
</evidence>